<organism evidence="1 2">
    <name type="scientific">Pullulanibacillus pueri</name>
    <dbReference type="NCBI Taxonomy" id="1437324"/>
    <lineage>
        <taxon>Bacteria</taxon>
        <taxon>Bacillati</taxon>
        <taxon>Bacillota</taxon>
        <taxon>Bacilli</taxon>
        <taxon>Bacillales</taxon>
        <taxon>Sporolactobacillaceae</taxon>
        <taxon>Pullulanibacillus</taxon>
    </lineage>
</organism>
<evidence type="ECO:0000313" key="2">
    <source>
        <dbReference type="Proteomes" id="UP000656813"/>
    </source>
</evidence>
<evidence type="ECO:0000313" key="1">
    <source>
        <dbReference type="EMBL" id="GGH83492.1"/>
    </source>
</evidence>
<gene>
    <name evidence="1" type="ORF">GCM10007096_24440</name>
</gene>
<keyword evidence="2" id="KW-1185">Reference proteome</keyword>
<reference evidence="1" key="2">
    <citation type="submission" date="2020-09" db="EMBL/GenBank/DDBJ databases">
        <authorList>
            <person name="Sun Q."/>
            <person name="Zhou Y."/>
        </authorList>
    </citation>
    <scope>NUCLEOTIDE SEQUENCE</scope>
    <source>
        <strain evidence="1">CGMCC 1.12777</strain>
    </source>
</reference>
<dbReference type="EMBL" id="BMFV01000018">
    <property type="protein sequence ID" value="GGH83492.1"/>
    <property type="molecule type" value="Genomic_DNA"/>
</dbReference>
<comment type="caution">
    <text evidence="1">The sequence shown here is derived from an EMBL/GenBank/DDBJ whole genome shotgun (WGS) entry which is preliminary data.</text>
</comment>
<dbReference type="Pfam" id="PF17443">
    <property type="entry name" value="pXO2-72"/>
    <property type="match status" value="1"/>
</dbReference>
<dbReference type="Proteomes" id="UP000656813">
    <property type="component" value="Unassembled WGS sequence"/>
</dbReference>
<sequence length="157" mass="18478">MKEIDKYMTPSEATQKWDLPQDAIKNKLKPSIVGEDTLNEMIASGLIKYFQKPDGQRKEWIVSAEAMEKWFGKRKLTNREVLDKILEFDKALRNQHATLYEAHENTEVLSPERQALTDIIFETNKLIKLNLVKYEEISPKNEYDEWLESISEDDEEK</sequence>
<protein>
    <submittedName>
        <fullName evidence="1">Uncharacterized protein</fullName>
    </submittedName>
</protein>
<accession>A0A8J2ZWT8</accession>
<proteinExistence type="predicted"/>
<dbReference type="InterPro" id="IPR020250">
    <property type="entry name" value="Plasmid_pXO2-72"/>
</dbReference>
<reference evidence="1" key="1">
    <citation type="journal article" date="2014" name="Int. J. Syst. Evol. Microbiol.">
        <title>Complete genome sequence of Corynebacterium casei LMG S-19264T (=DSM 44701T), isolated from a smear-ripened cheese.</title>
        <authorList>
            <consortium name="US DOE Joint Genome Institute (JGI-PGF)"/>
            <person name="Walter F."/>
            <person name="Albersmeier A."/>
            <person name="Kalinowski J."/>
            <person name="Ruckert C."/>
        </authorList>
    </citation>
    <scope>NUCLEOTIDE SEQUENCE</scope>
    <source>
        <strain evidence="1">CGMCC 1.12777</strain>
    </source>
</reference>
<dbReference type="AlphaFoldDB" id="A0A8J2ZWT8"/>
<name>A0A8J2ZWT8_9BACL</name>